<accession>A0A9N9G7W8</accession>
<dbReference type="PANTHER" id="PTHR43628:SF1">
    <property type="entry name" value="CHITIN SYNTHASE REGULATORY FACTOR 2-RELATED"/>
    <property type="match status" value="1"/>
</dbReference>
<feature type="region of interest" description="Disordered" evidence="1">
    <location>
        <begin position="1"/>
        <end position="104"/>
    </location>
</feature>
<organism evidence="2 3">
    <name type="scientific">Ambispora gerdemannii</name>
    <dbReference type="NCBI Taxonomy" id="144530"/>
    <lineage>
        <taxon>Eukaryota</taxon>
        <taxon>Fungi</taxon>
        <taxon>Fungi incertae sedis</taxon>
        <taxon>Mucoromycota</taxon>
        <taxon>Glomeromycotina</taxon>
        <taxon>Glomeromycetes</taxon>
        <taxon>Archaeosporales</taxon>
        <taxon>Ambisporaceae</taxon>
        <taxon>Ambispora</taxon>
    </lineage>
</organism>
<protein>
    <submittedName>
        <fullName evidence="2">11410_t:CDS:1</fullName>
    </submittedName>
</protein>
<dbReference type="Proteomes" id="UP000789831">
    <property type="component" value="Unassembled WGS sequence"/>
</dbReference>
<evidence type="ECO:0000313" key="3">
    <source>
        <dbReference type="Proteomes" id="UP000789831"/>
    </source>
</evidence>
<keyword evidence="3" id="KW-1185">Reference proteome</keyword>
<reference evidence="2" key="1">
    <citation type="submission" date="2021-06" db="EMBL/GenBank/DDBJ databases">
        <authorList>
            <person name="Kallberg Y."/>
            <person name="Tangrot J."/>
            <person name="Rosling A."/>
        </authorList>
    </citation>
    <scope>NUCLEOTIDE SEQUENCE</scope>
    <source>
        <strain evidence="2">MT106</strain>
    </source>
</reference>
<dbReference type="SMART" id="SM00671">
    <property type="entry name" value="SEL1"/>
    <property type="match status" value="4"/>
</dbReference>
<feature type="compositionally biased region" description="Acidic residues" evidence="1">
    <location>
        <begin position="13"/>
        <end position="22"/>
    </location>
</feature>
<comment type="caution">
    <text evidence="2">The sequence shown here is derived from an EMBL/GenBank/DDBJ whole genome shotgun (WGS) entry which is preliminary data.</text>
</comment>
<evidence type="ECO:0000313" key="2">
    <source>
        <dbReference type="EMBL" id="CAG8583328.1"/>
    </source>
</evidence>
<feature type="compositionally biased region" description="Low complexity" evidence="1">
    <location>
        <begin position="42"/>
        <end position="67"/>
    </location>
</feature>
<dbReference type="InterPro" id="IPR006597">
    <property type="entry name" value="Sel1-like"/>
</dbReference>
<proteinExistence type="predicted"/>
<feature type="compositionally biased region" description="Acidic residues" evidence="1">
    <location>
        <begin position="68"/>
        <end position="90"/>
    </location>
</feature>
<gene>
    <name evidence="2" type="ORF">AGERDE_LOCUS8235</name>
</gene>
<dbReference type="Gene3D" id="1.25.40.10">
    <property type="entry name" value="Tetratricopeptide repeat domain"/>
    <property type="match status" value="1"/>
</dbReference>
<evidence type="ECO:0000256" key="1">
    <source>
        <dbReference type="SAM" id="MobiDB-lite"/>
    </source>
</evidence>
<dbReference type="InterPro" id="IPR052945">
    <property type="entry name" value="Mitotic_Regulator"/>
</dbReference>
<dbReference type="PANTHER" id="PTHR43628">
    <property type="entry name" value="ACTIVATOR OF C KINASE PROTEIN 1-RELATED"/>
    <property type="match status" value="1"/>
</dbReference>
<dbReference type="OrthoDB" id="2384430at2759"/>
<dbReference type="Pfam" id="PF08238">
    <property type="entry name" value="Sel1"/>
    <property type="match status" value="3"/>
</dbReference>
<dbReference type="AlphaFoldDB" id="A0A9N9G7W8"/>
<dbReference type="SUPFAM" id="SSF81901">
    <property type="entry name" value="HCP-like"/>
    <property type="match status" value="1"/>
</dbReference>
<feature type="compositionally biased region" description="Basic and acidic residues" evidence="1">
    <location>
        <begin position="1"/>
        <end position="12"/>
    </location>
</feature>
<dbReference type="InterPro" id="IPR011990">
    <property type="entry name" value="TPR-like_helical_dom_sf"/>
</dbReference>
<sequence>MEMRIHVLKNDNNDEEDIDNENTNEHDINHENTNNEYDDTNSENTNNENTNNEYDGNINNQNINIDNENNEYDEDIDNEDTNNEYDDNIDNENTNNEYDKNNNEYGEDKKAAEEYKVNEKDDIENKIFPNYEKAVEEFFSDLDHGMKYDRWETYIRTFLETIESQSHEMIKYLTYHQHPQNQIILGVFYLQDSHKRQQAFQEFKKAAESNNSYGQYFLGYCYKHGIGTTDDSALAVYWLRQAVNQRNSVAYFALALHYEGGIGIKKDQKKSYTLYCKAMENGYLGALAALAYAYDRGIGVQLDTHKTIYWLRKSKKAGNAFAHVYIEAKFNSKHRF</sequence>
<dbReference type="EMBL" id="CAJVPL010001690">
    <property type="protein sequence ID" value="CAG8583328.1"/>
    <property type="molecule type" value="Genomic_DNA"/>
</dbReference>
<name>A0A9N9G7W8_9GLOM</name>